<feature type="transmembrane region" description="Helical" evidence="10">
    <location>
        <begin position="99"/>
        <end position="122"/>
    </location>
</feature>
<dbReference type="Gene3D" id="1.20.5.1930">
    <property type="match status" value="1"/>
</dbReference>
<keyword evidence="6" id="KW-0547">Nucleotide-binding</keyword>
<keyword evidence="7 12" id="KW-0418">Kinase</keyword>
<dbReference type="Gene3D" id="3.30.565.10">
    <property type="entry name" value="Histidine kinase-like ATPase, C-terminal domain"/>
    <property type="match status" value="1"/>
</dbReference>
<keyword evidence="13" id="KW-1185">Reference proteome</keyword>
<comment type="catalytic activity">
    <reaction evidence="1">
        <text>ATP + protein L-histidine = ADP + protein N-phospho-L-histidine.</text>
        <dbReference type="EC" id="2.7.13.3"/>
    </reaction>
</comment>
<dbReference type="PANTHER" id="PTHR24421">
    <property type="entry name" value="NITRATE/NITRITE SENSOR PROTEIN NARX-RELATED"/>
    <property type="match status" value="1"/>
</dbReference>
<evidence type="ECO:0000256" key="3">
    <source>
        <dbReference type="ARBA" id="ARBA00012438"/>
    </source>
</evidence>
<feature type="transmembrane region" description="Helical" evidence="10">
    <location>
        <begin position="134"/>
        <end position="157"/>
    </location>
</feature>
<dbReference type="InterPro" id="IPR011712">
    <property type="entry name" value="Sig_transdc_His_kin_sub3_dim/P"/>
</dbReference>
<dbReference type="InterPro" id="IPR003594">
    <property type="entry name" value="HATPase_dom"/>
</dbReference>
<keyword evidence="10" id="KW-0472">Membrane</keyword>
<evidence type="ECO:0000256" key="5">
    <source>
        <dbReference type="ARBA" id="ARBA00022679"/>
    </source>
</evidence>
<dbReference type="EC" id="2.7.13.3" evidence="3"/>
<accession>A0ABW3H2Q3</accession>
<dbReference type="Pfam" id="PF07730">
    <property type="entry name" value="HisKA_3"/>
    <property type="match status" value="1"/>
</dbReference>
<dbReference type="Proteomes" id="UP001596977">
    <property type="component" value="Unassembled WGS sequence"/>
</dbReference>
<keyword evidence="4" id="KW-0597">Phosphoprotein</keyword>
<evidence type="ECO:0000256" key="1">
    <source>
        <dbReference type="ARBA" id="ARBA00000085"/>
    </source>
</evidence>
<evidence type="ECO:0000256" key="2">
    <source>
        <dbReference type="ARBA" id="ARBA00004370"/>
    </source>
</evidence>
<keyword evidence="10" id="KW-0812">Transmembrane</keyword>
<protein>
    <recommendedName>
        <fullName evidence="3">histidine kinase</fullName>
        <ecNumber evidence="3">2.7.13.3</ecNumber>
    </recommendedName>
</protein>
<evidence type="ECO:0000256" key="4">
    <source>
        <dbReference type="ARBA" id="ARBA00022553"/>
    </source>
</evidence>
<sequence length="816" mass="87234">MGQAAALDKLTAGAGLFWNPGAISYLSQLLLALILTGYLARRVLEERRLGRASGPTLLFGLTIGLLVPALLVSLLHAMAGGGWSSYLMPWLSPRSPEVLAMPWVPVFGGGAAAAFVQFAYRFPRRLPGTQRESMVAGAIMAALVVLELAIALRTGAAALAGEAWFRPDWFAGWFNAGMVWAAVLFLRQLLHAQRPLTGVPAGLPGRGRAVLRAITGPAASREATAARGLLVFAALPVAHTSALVLQHEGLLGQYSMDVLICWSVLAQLTGFALVYLGYLPERSSFQFKLTTISVALLLAAMNGACWAIAPGYFSAFEPPASPMPGDAYRYTPAGPDRYAPARIDLAFAPEGGAAIGGEGARVPLPFALPYFGRSYRAVHIGADGTIGMERVPHPIDVVFSYGRQPAIYPVLVAMPAQGGSVTARVEPGRLVVTRRDRCPPGAQAPCLAIQTVLHSDGRIDLVYQSVPRGPGYQLFEPLAAPWLFGFTPGSAAPGAVPPGAMLFDNYRAFMAYLDRLYAPLAGFMIGATIAVLLGMPLLFRSFLVRPLERLLHAMRHFRDGQLDAQAPVTFNDEIGYLTESFNAMARSQHQMVHGLEAMVAERVAEVTDIAARNAQLEERNRLSADLHDSVSQTLFSAALLADTLPEQWRSDPDACAAAVDRIRDLHRHALHEMRDLLTELRAGQAGERPLDERLTAQVAEFAAATGLAVAADIADDDSLPAEVQAAFARVSQECLVNVARHARAARLDFGFEAIGGQALLRIADDGRGFDPDAHHAGHFGLEIMRQRAQRAGAALEIASAPGRGTAITLIWPAAGA</sequence>
<feature type="transmembrane region" description="Helical" evidence="10">
    <location>
        <begin position="291"/>
        <end position="313"/>
    </location>
</feature>
<dbReference type="InterPro" id="IPR036890">
    <property type="entry name" value="HATPase_C_sf"/>
</dbReference>
<reference evidence="13" key="1">
    <citation type="journal article" date="2019" name="Int. J. Syst. Evol. Microbiol.">
        <title>The Global Catalogue of Microorganisms (GCM) 10K type strain sequencing project: providing services to taxonomists for standard genome sequencing and annotation.</title>
        <authorList>
            <consortium name="The Broad Institute Genomics Platform"/>
            <consortium name="The Broad Institute Genome Sequencing Center for Infectious Disease"/>
            <person name="Wu L."/>
            <person name="Ma J."/>
        </authorList>
    </citation>
    <scope>NUCLEOTIDE SEQUENCE [LARGE SCALE GENOMIC DNA]</scope>
    <source>
        <strain evidence="13">CCUG 62982</strain>
    </source>
</reference>
<dbReference type="CDD" id="cd16917">
    <property type="entry name" value="HATPase_UhpB-NarQ-NarX-like"/>
    <property type="match status" value="1"/>
</dbReference>
<dbReference type="Gene3D" id="6.10.340.10">
    <property type="match status" value="1"/>
</dbReference>
<dbReference type="InterPro" id="IPR050482">
    <property type="entry name" value="Sensor_HK_TwoCompSys"/>
</dbReference>
<keyword evidence="10" id="KW-1133">Transmembrane helix</keyword>
<dbReference type="PROSITE" id="PS50885">
    <property type="entry name" value="HAMP"/>
    <property type="match status" value="1"/>
</dbReference>
<dbReference type="InterPro" id="IPR003660">
    <property type="entry name" value="HAMP_dom"/>
</dbReference>
<comment type="subcellular location">
    <subcellularLocation>
        <location evidence="2">Membrane</location>
    </subcellularLocation>
</comment>
<keyword evidence="5" id="KW-0808">Transferase</keyword>
<feature type="transmembrane region" description="Helical" evidence="10">
    <location>
        <begin position="259"/>
        <end position="279"/>
    </location>
</feature>
<feature type="transmembrane region" description="Helical" evidence="10">
    <location>
        <begin position="229"/>
        <end position="247"/>
    </location>
</feature>
<gene>
    <name evidence="12" type="ORF">ACFQ1E_03600</name>
</gene>
<dbReference type="Pfam" id="PF00672">
    <property type="entry name" value="HAMP"/>
    <property type="match status" value="1"/>
</dbReference>
<evidence type="ECO:0000256" key="6">
    <source>
        <dbReference type="ARBA" id="ARBA00022741"/>
    </source>
</evidence>
<feature type="transmembrane region" description="Helical" evidence="10">
    <location>
        <begin position="56"/>
        <end position="79"/>
    </location>
</feature>
<proteinExistence type="predicted"/>
<dbReference type="SUPFAM" id="SSF55874">
    <property type="entry name" value="ATPase domain of HSP90 chaperone/DNA topoisomerase II/histidine kinase"/>
    <property type="match status" value="1"/>
</dbReference>
<feature type="domain" description="HAMP" evidence="11">
    <location>
        <begin position="541"/>
        <end position="593"/>
    </location>
</feature>
<evidence type="ECO:0000259" key="11">
    <source>
        <dbReference type="PROSITE" id="PS50885"/>
    </source>
</evidence>
<name>A0ABW3H2Q3_9SPHN</name>
<dbReference type="Pfam" id="PF02518">
    <property type="entry name" value="HATPase_c"/>
    <property type="match status" value="1"/>
</dbReference>
<evidence type="ECO:0000313" key="13">
    <source>
        <dbReference type="Proteomes" id="UP001596977"/>
    </source>
</evidence>
<keyword evidence="9" id="KW-0902">Two-component regulatory system</keyword>
<feature type="transmembrane region" description="Helical" evidence="10">
    <location>
        <begin position="516"/>
        <end position="539"/>
    </location>
</feature>
<evidence type="ECO:0000256" key="9">
    <source>
        <dbReference type="ARBA" id="ARBA00023012"/>
    </source>
</evidence>
<evidence type="ECO:0000313" key="12">
    <source>
        <dbReference type="EMBL" id="MFD0945417.1"/>
    </source>
</evidence>
<organism evidence="12 13">
    <name type="scientific">Sphingomonas canadensis</name>
    <dbReference type="NCBI Taxonomy" id="1219257"/>
    <lineage>
        <taxon>Bacteria</taxon>
        <taxon>Pseudomonadati</taxon>
        <taxon>Pseudomonadota</taxon>
        <taxon>Alphaproteobacteria</taxon>
        <taxon>Sphingomonadales</taxon>
        <taxon>Sphingomonadaceae</taxon>
        <taxon>Sphingomonas</taxon>
    </lineage>
</organism>
<evidence type="ECO:0000256" key="7">
    <source>
        <dbReference type="ARBA" id="ARBA00022777"/>
    </source>
</evidence>
<feature type="transmembrane region" description="Helical" evidence="10">
    <location>
        <begin position="25"/>
        <end position="44"/>
    </location>
</feature>
<dbReference type="CDD" id="cd06225">
    <property type="entry name" value="HAMP"/>
    <property type="match status" value="1"/>
</dbReference>
<feature type="transmembrane region" description="Helical" evidence="10">
    <location>
        <begin position="169"/>
        <end position="186"/>
    </location>
</feature>
<keyword evidence="8" id="KW-0067">ATP-binding</keyword>
<dbReference type="EMBL" id="JBHTJG010000001">
    <property type="protein sequence ID" value="MFD0945417.1"/>
    <property type="molecule type" value="Genomic_DNA"/>
</dbReference>
<dbReference type="RefSeq" id="WP_264942342.1">
    <property type="nucleotide sequence ID" value="NZ_JAPDRA010000001.1"/>
</dbReference>
<evidence type="ECO:0000256" key="10">
    <source>
        <dbReference type="SAM" id="Phobius"/>
    </source>
</evidence>
<comment type="caution">
    <text evidence="12">The sequence shown here is derived from an EMBL/GenBank/DDBJ whole genome shotgun (WGS) entry which is preliminary data.</text>
</comment>
<dbReference type="SUPFAM" id="SSF158472">
    <property type="entry name" value="HAMP domain-like"/>
    <property type="match status" value="1"/>
</dbReference>
<dbReference type="SMART" id="SM00304">
    <property type="entry name" value="HAMP"/>
    <property type="match status" value="1"/>
</dbReference>
<dbReference type="PANTHER" id="PTHR24421:SF10">
    <property type="entry name" value="NITRATE_NITRITE SENSOR PROTEIN NARQ"/>
    <property type="match status" value="1"/>
</dbReference>
<evidence type="ECO:0000256" key="8">
    <source>
        <dbReference type="ARBA" id="ARBA00022840"/>
    </source>
</evidence>
<dbReference type="GO" id="GO:0016301">
    <property type="term" value="F:kinase activity"/>
    <property type="evidence" value="ECO:0007669"/>
    <property type="project" value="UniProtKB-KW"/>
</dbReference>